<evidence type="ECO:0000313" key="12">
    <source>
        <dbReference type="Proteomes" id="UP001056756"/>
    </source>
</evidence>
<dbReference type="Gene3D" id="3.40.50.2300">
    <property type="match status" value="1"/>
</dbReference>
<feature type="domain" description="Response regulatory" evidence="10">
    <location>
        <begin position="3"/>
        <end position="120"/>
    </location>
</feature>
<evidence type="ECO:0000256" key="7">
    <source>
        <dbReference type="ARBA" id="ARBA00023163"/>
    </source>
</evidence>
<name>A0A9J6ZGR3_9BACL</name>
<keyword evidence="6" id="KW-0238">DNA-binding</keyword>
<dbReference type="SMART" id="SM00448">
    <property type="entry name" value="REC"/>
    <property type="match status" value="1"/>
</dbReference>
<proteinExistence type="predicted"/>
<dbReference type="GO" id="GO:0000160">
    <property type="term" value="P:phosphorelay signal transduction system"/>
    <property type="evidence" value="ECO:0007669"/>
    <property type="project" value="UniProtKB-KW"/>
</dbReference>
<dbReference type="Pfam" id="PF12833">
    <property type="entry name" value="HTH_18"/>
    <property type="match status" value="1"/>
</dbReference>
<keyword evidence="5" id="KW-0805">Transcription regulation</keyword>
<evidence type="ECO:0000256" key="1">
    <source>
        <dbReference type="ARBA" id="ARBA00004496"/>
    </source>
</evidence>
<organism evidence="11 12">
    <name type="scientific">Candidatus Pristimantibacillus lignocellulolyticus</name>
    <dbReference type="NCBI Taxonomy" id="2994561"/>
    <lineage>
        <taxon>Bacteria</taxon>
        <taxon>Bacillati</taxon>
        <taxon>Bacillota</taxon>
        <taxon>Bacilli</taxon>
        <taxon>Bacillales</taxon>
        <taxon>Paenibacillaceae</taxon>
        <taxon>Candidatus Pristimantibacillus</taxon>
    </lineage>
</organism>
<dbReference type="SMART" id="SM00342">
    <property type="entry name" value="HTH_ARAC"/>
    <property type="match status" value="1"/>
</dbReference>
<evidence type="ECO:0000259" key="10">
    <source>
        <dbReference type="PROSITE" id="PS50110"/>
    </source>
</evidence>
<evidence type="ECO:0000256" key="2">
    <source>
        <dbReference type="ARBA" id="ARBA00022490"/>
    </source>
</evidence>
<dbReference type="PROSITE" id="PS50110">
    <property type="entry name" value="RESPONSE_REGULATORY"/>
    <property type="match status" value="1"/>
</dbReference>
<dbReference type="KEGG" id="plig:NAG76_03705"/>
<dbReference type="GO" id="GO:0005737">
    <property type="term" value="C:cytoplasm"/>
    <property type="evidence" value="ECO:0007669"/>
    <property type="project" value="UniProtKB-SubCell"/>
</dbReference>
<dbReference type="GO" id="GO:0043565">
    <property type="term" value="F:sequence-specific DNA binding"/>
    <property type="evidence" value="ECO:0007669"/>
    <property type="project" value="InterPro"/>
</dbReference>
<gene>
    <name evidence="11" type="ORF">NAG76_03705</name>
</gene>
<keyword evidence="3 8" id="KW-0597">Phosphoprotein</keyword>
<sequence>MIRVLIAEDELPILRGIKRMVEKLNPQFDVVCLAKNGQEAIRYMEEHPVDVVFTDINMPVCDGIAVMRYISENHAHMHSVVISGYNEFNYVKEAIKYGAKNYILKPVDEKELMELLAMLEQKIMKSDHEQKKQLFFDALFFPKQVSKEECLSPHTFVMYVCIGSFPMEVSEEAMFRELPFGEIKLLNFFDRMLGDSGVTWVYHAYSVSEYAVVLQLKEPEQIQFIAEQVLIHTTTNDELPVTVIISEEVTQTSKMYHVYNQLRRQMYEYAPFGKSSVIRGSKSHSDDFVLEKTVDDRIVYAVRKGNYLLLRDEVVQLKDKLSQFQPSQKKLKYILDHIMIIIKRNSEVYKQDLTEYHVNELLTNCFDYDSLFDDFLVICKNMLNNNEFDTRDKEDLMRKVEQYINSNIHLNLSSKILSQRFGLVAPYLSKLFKEYKGESPAQYIQNIRIDLAKKMLVENPSLLSKDISEIIGYNDSLYFSKTFKKNVGVYPSEYRLYALSEK</sequence>
<evidence type="ECO:0000256" key="3">
    <source>
        <dbReference type="ARBA" id="ARBA00022553"/>
    </source>
</evidence>
<dbReference type="InterPro" id="IPR009057">
    <property type="entry name" value="Homeodomain-like_sf"/>
</dbReference>
<comment type="subcellular location">
    <subcellularLocation>
        <location evidence="1">Cytoplasm</location>
    </subcellularLocation>
</comment>
<evidence type="ECO:0000259" key="9">
    <source>
        <dbReference type="PROSITE" id="PS01124"/>
    </source>
</evidence>
<evidence type="ECO:0000256" key="8">
    <source>
        <dbReference type="PROSITE-ProRule" id="PRU00169"/>
    </source>
</evidence>
<dbReference type="PROSITE" id="PS01124">
    <property type="entry name" value="HTH_ARAC_FAMILY_2"/>
    <property type="match status" value="1"/>
</dbReference>
<keyword evidence="4" id="KW-0902">Two-component regulatory system</keyword>
<dbReference type="SUPFAM" id="SSF52172">
    <property type="entry name" value="CheY-like"/>
    <property type="match status" value="1"/>
</dbReference>
<dbReference type="EMBL" id="CP097899">
    <property type="protein sequence ID" value="URN95378.1"/>
    <property type="molecule type" value="Genomic_DNA"/>
</dbReference>
<evidence type="ECO:0000256" key="4">
    <source>
        <dbReference type="ARBA" id="ARBA00023012"/>
    </source>
</evidence>
<dbReference type="Proteomes" id="UP001056756">
    <property type="component" value="Chromosome"/>
</dbReference>
<dbReference type="AlphaFoldDB" id="A0A9J6ZGR3"/>
<evidence type="ECO:0000256" key="6">
    <source>
        <dbReference type="ARBA" id="ARBA00023125"/>
    </source>
</evidence>
<feature type="domain" description="HTH araC/xylS-type" evidence="9">
    <location>
        <begin position="398"/>
        <end position="497"/>
    </location>
</feature>
<dbReference type="InterPro" id="IPR051552">
    <property type="entry name" value="HptR"/>
</dbReference>
<dbReference type="InterPro" id="IPR011006">
    <property type="entry name" value="CheY-like_superfamily"/>
</dbReference>
<reference evidence="11" key="1">
    <citation type="submission" date="2022-05" db="EMBL/GenBank/DDBJ databases">
        <title>Novel bacterial taxa in a minimal lignocellulolytic consortium and its capacity to transform plastics disclosed by genome-resolved metagenomics.</title>
        <authorList>
            <person name="Rodriguez C.A.D."/>
            <person name="Diaz-Garcia L."/>
            <person name="Herrera K."/>
            <person name="Tarazona N.A."/>
            <person name="Sproer C."/>
            <person name="Overmann J."/>
            <person name="Jimenez D.J."/>
        </authorList>
    </citation>
    <scope>NUCLEOTIDE SEQUENCE</scope>
    <source>
        <strain evidence="11">MAG5</strain>
    </source>
</reference>
<protein>
    <submittedName>
        <fullName evidence="11">Response regulator</fullName>
    </submittedName>
</protein>
<dbReference type="InterPro" id="IPR001789">
    <property type="entry name" value="Sig_transdc_resp-reg_receiver"/>
</dbReference>
<keyword evidence="7" id="KW-0804">Transcription</keyword>
<dbReference type="Pfam" id="PF00072">
    <property type="entry name" value="Response_reg"/>
    <property type="match status" value="1"/>
</dbReference>
<dbReference type="InterPro" id="IPR018060">
    <property type="entry name" value="HTH_AraC"/>
</dbReference>
<evidence type="ECO:0000313" key="11">
    <source>
        <dbReference type="EMBL" id="URN95378.1"/>
    </source>
</evidence>
<dbReference type="PANTHER" id="PTHR42713:SF3">
    <property type="entry name" value="TRANSCRIPTIONAL REGULATORY PROTEIN HPTR"/>
    <property type="match status" value="1"/>
</dbReference>
<dbReference type="CDD" id="cd17536">
    <property type="entry name" value="REC_YesN-like"/>
    <property type="match status" value="1"/>
</dbReference>
<dbReference type="Gene3D" id="1.10.10.60">
    <property type="entry name" value="Homeodomain-like"/>
    <property type="match status" value="2"/>
</dbReference>
<keyword evidence="2" id="KW-0963">Cytoplasm</keyword>
<dbReference type="GO" id="GO:0003700">
    <property type="term" value="F:DNA-binding transcription factor activity"/>
    <property type="evidence" value="ECO:0007669"/>
    <property type="project" value="InterPro"/>
</dbReference>
<dbReference type="SUPFAM" id="SSF46689">
    <property type="entry name" value="Homeodomain-like"/>
    <property type="match status" value="2"/>
</dbReference>
<accession>A0A9J6ZGR3</accession>
<feature type="modified residue" description="4-aspartylphosphate" evidence="8">
    <location>
        <position position="55"/>
    </location>
</feature>
<evidence type="ECO:0000256" key="5">
    <source>
        <dbReference type="ARBA" id="ARBA00023015"/>
    </source>
</evidence>
<dbReference type="PANTHER" id="PTHR42713">
    <property type="entry name" value="HISTIDINE KINASE-RELATED"/>
    <property type="match status" value="1"/>
</dbReference>